<evidence type="ECO:0000259" key="1">
    <source>
        <dbReference type="Pfam" id="PF00656"/>
    </source>
</evidence>
<name>B4SA26_PELPB</name>
<dbReference type="EMBL" id="CP001110">
    <property type="protein sequence ID" value="ACF43722.1"/>
    <property type="molecule type" value="Genomic_DNA"/>
</dbReference>
<dbReference type="InterPro" id="IPR011600">
    <property type="entry name" value="Pept_C14_caspase"/>
</dbReference>
<proteinExistence type="predicted"/>
<dbReference type="Gene3D" id="3.40.50.1460">
    <property type="match status" value="1"/>
</dbReference>
<dbReference type="eggNOG" id="COG4249">
    <property type="taxonomic scope" value="Bacteria"/>
</dbReference>
<dbReference type="InterPro" id="IPR029030">
    <property type="entry name" value="Caspase-like_dom_sf"/>
</dbReference>
<dbReference type="GO" id="GO:0004197">
    <property type="term" value="F:cysteine-type endopeptidase activity"/>
    <property type="evidence" value="ECO:0007669"/>
    <property type="project" value="InterPro"/>
</dbReference>
<evidence type="ECO:0000313" key="3">
    <source>
        <dbReference type="Proteomes" id="UP000002724"/>
    </source>
</evidence>
<dbReference type="KEGG" id="pph:Ppha_1470"/>
<sequence length="753" mass="84823">MSSRKAFLIGAEEYGEGFVSLPAVRQDIQLMSSSLEACGYEVEICPPEVLTNASVLDSVIRSFCSDGGSEDIRILYFTGHGLLLDNVDCIIPAGTSRKDALTSRNQRVSTDLSQTVADSSIGLVLFIIDACRDKADIPVTKGGAEWGDQSRLMRPEEARFIRYFGCASNEICQVLLTISEEQASSLFTKVLVDCLDNGNCFSLIQFMYCVEKFCLKVLSEHSYLQNQKPRLSYGELSAEKQDVLKRPIFGTDGNVRCFSVWPLFDPNKLHCLVVISETDPQFSPDWGLKELVDEALVGSTGERIWDAFILAFNHQKLVSGQERILPNTFESSVVSFGVFSVTNAYTNHERLDQAIRAVVEADLVIFDVTGFEPGVMLLIGIRSACRRSLSICSYGGGWHEGQPLEIPFNLQELNINSHAPEETLVDENSVVARFVRRVETGFHQLSRHPRYLDLPAFDALRDLGSDYDASSIIDVKKRILVLCSYSFNHCSNWQYVKRKVKTVLWNKKRYKPEIERIIDYGTSQLIWQSLFEQIRRTTGCVVDWSEYNASVFLELGVRLAVSEWGAVHIIDRQCLTGGEKTPEHKLVQTDDIHRLFNPITYECHDNSSAPFEEVVEALVERDPHLDGDVGYNRIHRVLLDVIGKVKEASLPLAEDLKRRADALHNTQQGKVATPQILFSGSRVNKTDSERAALELRIAAWLYLEYRVKAQTTQNDVDIYHDLGRSVKDALYDLGDNNSVQLALYIEDQLNKLE</sequence>
<gene>
    <name evidence="2" type="ordered locus">Ppha_1470</name>
</gene>
<dbReference type="RefSeq" id="WP_012508210.1">
    <property type="nucleotide sequence ID" value="NC_011060.1"/>
</dbReference>
<dbReference type="AlphaFoldDB" id="B4SA26"/>
<organism evidence="2 3">
    <name type="scientific">Pelodictyon phaeoclathratiforme (strain DSM 5477 / BU-1)</name>
    <dbReference type="NCBI Taxonomy" id="324925"/>
    <lineage>
        <taxon>Bacteria</taxon>
        <taxon>Pseudomonadati</taxon>
        <taxon>Chlorobiota</taxon>
        <taxon>Chlorobiia</taxon>
        <taxon>Chlorobiales</taxon>
        <taxon>Chlorobiaceae</taxon>
        <taxon>Chlorobium/Pelodictyon group</taxon>
        <taxon>Pelodictyon</taxon>
    </lineage>
</organism>
<protein>
    <submittedName>
        <fullName evidence="2">Peptidase C14 caspase catalytic subunit p20</fullName>
    </submittedName>
</protein>
<keyword evidence="3" id="KW-1185">Reference proteome</keyword>
<dbReference type="STRING" id="324925.Ppha_1470"/>
<feature type="domain" description="Peptidase C14 caspase" evidence="1">
    <location>
        <begin position="4"/>
        <end position="208"/>
    </location>
</feature>
<accession>B4SA26</accession>
<dbReference type="Pfam" id="PF00656">
    <property type="entry name" value="Peptidase_C14"/>
    <property type="match status" value="1"/>
</dbReference>
<dbReference type="HOGENOM" id="CLU_369530_0_0_10"/>
<evidence type="ECO:0000313" key="2">
    <source>
        <dbReference type="EMBL" id="ACF43722.1"/>
    </source>
</evidence>
<dbReference type="SUPFAM" id="SSF52129">
    <property type="entry name" value="Caspase-like"/>
    <property type="match status" value="1"/>
</dbReference>
<reference evidence="2 3" key="1">
    <citation type="submission" date="2008-06" db="EMBL/GenBank/DDBJ databases">
        <title>Complete sequence of Pelodictyon phaeoclathratiforme BU-1.</title>
        <authorList>
            <consortium name="US DOE Joint Genome Institute"/>
            <person name="Lucas S."/>
            <person name="Copeland A."/>
            <person name="Lapidus A."/>
            <person name="Glavina del Rio T."/>
            <person name="Dalin E."/>
            <person name="Tice H."/>
            <person name="Bruce D."/>
            <person name="Goodwin L."/>
            <person name="Pitluck S."/>
            <person name="Schmutz J."/>
            <person name="Larimer F."/>
            <person name="Land M."/>
            <person name="Hauser L."/>
            <person name="Kyrpides N."/>
            <person name="Mikhailova N."/>
            <person name="Liu Z."/>
            <person name="Li T."/>
            <person name="Zhao F."/>
            <person name="Overmann J."/>
            <person name="Bryant D.A."/>
            <person name="Richardson P."/>
        </authorList>
    </citation>
    <scope>NUCLEOTIDE SEQUENCE [LARGE SCALE GENOMIC DNA]</scope>
    <source>
        <strain evidence="3">DSM 5477 / BU-1</strain>
    </source>
</reference>
<dbReference type="OrthoDB" id="9812126at2"/>
<dbReference type="GO" id="GO:0006508">
    <property type="term" value="P:proteolysis"/>
    <property type="evidence" value="ECO:0007669"/>
    <property type="project" value="InterPro"/>
</dbReference>
<dbReference type="Proteomes" id="UP000002724">
    <property type="component" value="Chromosome"/>
</dbReference>